<organism evidence="2 3">
    <name type="scientific">Galemys pyrenaicus</name>
    <name type="common">Iberian desman</name>
    <name type="synonym">Pyrenean desman</name>
    <dbReference type="NCBI Taxonomy" id="202257"/>
    <lineage>
        <taxon>Eukaryota</taxon>
        <taxon>Metazoa</taxon>
        <taxon>Chordata</taxon>
        <taxon>Craniata</taxon>
        <taxon>Vertebrata</taxon>
        <taxon>Euteleostomi</taxon>
        <taxon>Mammalia</taxon>
        <taxon>Eutheria</taxon>
        <taxon>Laurasiatheria</taxon>
        <taxon>Eulipotyphla</taxon>
        <taxon>Talpidae</taxon>
        <taxon>Galemys</taxon>
    </lineage>
</organism>
<accession>A0A8J6DX10</accession>
<evidence type="ECO:0000256" key="1">
    <source>
        <dbReference type="SAM" id="Phobius"/>
    </source>
</evidence>
<keyword evidence="1" id="KW-0812">Transmembrane</keyword>
<comment type="caution">
    <text evidence="2">The sequence shown here is derived from an EMBL/GenBank/DDBJ whole genome shotgun (WGS) entry which is preliminary data.</text>
</comment>
<keyword evidence="1" id="KW-1133">Transmembrane helix</keyword>
<dbReference type="Proteomes" id="UP000700334">
    <property type="component" value="Unassembled WGS sequence"/>
</dbReference>
<keyword evidence="3" id="KW-1185">Reference proteome</keyword>
<name>A0A8J6DX10_GALPY</name>
<keyword evidence="1" id="KW-0472">Membrane</keyword>
<dbReference type="AlphaFoldDB" id="A0A8J6DX10"/>
<dbReference type="EMBL" id="JAGFMF010011401">
    <property type="protein sequence ID" value="KAG8523809.1"/>
    <property type="molecule type" value="Genomic_DNA"/>
</dbReference>
<reference evidence="2" key="1">
    <citation type="journal article" date="2021" name="Evol. Appl.">
        <title>The genome of the Pyrenean desman and the effects of bottlenecks and inbreeding on the genomic landscape of an endangered species.</title>
        <authorList>
            <person name="Escoda L."/>
            <person name="Castresana J."/>
        </authorList>
    </citation>
    <scope>NUCLEOTIDE SEQUENCE</scope>
    <source>
        <strain evidence="2">IBE-C5619</strain>
    </source>
</reference>
<evidence type="ECO:0000313" key="2">
    <source>
        <dbReference type="EMBL" id="KAG8523809.1"/>
    </source>
</evidence>
<evidence type="ECO:0000313" key="3">
    <source>
        <dbReference type="Proteomes" id="UP000700334"/>
    </source>
</evidence>
<feature type="transmembrane region" description="Helical" evidence="1">
    <location>
        <begin position="125"/>
        <end position="143"/>
    </location>
</feature>
<proteinExistence type="predicted"/>
<sequence length="171" mass="18623">MLERFEQTSTVCQAESKVICPPPGPCISPLSVPALGHKGPRPGSPSVLNSFWAPGLLCRYYNTVILACAKLKLSFGKTSSSRVVKWDIPACRRGLQVGTLVADSELAPALPPELRLDASDARMDFLVLFLFYLALVLIGVVMICTCPDIHYVKGLVRGRTQVMKCLETLGF</sequence>
<gene>
    <name evidence="2" type="ORF">J0S82_016659</name>
</gene>
<protein>
    <submittedName>
        <fullName evidence="2">Uncharacterized protein</fullName>
    </submittedName>
</protein>